<feature type="region of interest" description="Disordered" evidence="1">
    <location>
        <begin position="1"/>
        <end position="41"/>
    </location>
</feature>
<feature type="compositionally biased region" description="Low complexity" evidence="1">
    <location>
        <begin position="1"/>
        <end position="26"/>
    </location>
</feature>
<evidence type="ECO:0000313" key="2">
    <source>
        <dbReference type="EMBL" id="GEM08741.1"/>
    </source>
</evidence>
<accession>A0A511KEE1</accession>
<evidence type="ECO:0000256" key="1">
    <source>
        <dbReference type="SAM" id="MobiDB-lite"/>
    </source>
</evidence>
<comment type="caution">
    <text evidence="2">The sequence shown here is derived from an EMBL/GenBank/DDBJ whole genome shotgun (WGS) entry which is preliminary data.</text>
</comment>
<protein>
    <submittedName>
        <fullName evidence="2">Uncharacterized protein</fullName>
    </submittedName>
</protein>
<sequence>MADTDSTLTSLSSSDSDGSDSGSGTDYSRPCAADDSSQEDSDWLRELGVSRMQEDELEDLREVPDVSVAGGEAIGDDVLDRVQDLVEATLAYRQDPEDWEVQIEREGGLEKLVKEIMEKPCKPGLEDELKALFDGETHYITRQTAGSDEENIGEKLMEIVNAGDGGFYFVNSAASRPGGFTFVEHTLPFHEAGGKALFSTPASELSIGALDHFDALGTVVREKTGEVGGDLRNIFNGGDSKRAGTHFKEINRLYNSGMLLRATLTCNITEAPSTSSLPPLARPFLNPTR</sequence>
<dbReference type="AlphaFoldDB" id="A0A511KEE1"/>
<organism evidence="2 3">
    <name type="scientific">Rhodotorula toruloides</name>
    <name type="common">Yeast</name>
    <name type="synonym">Rhodosporidium toruloides</name>
    <dbReference type="NCBI Taxonomy" id="5286"/>
    <lineage>
        <taxon>Eukaryota</taxon>
        <taxon>Fungi</taxon>
        <taxon>Dikarya</taxon>
        <taxon>Basidiomycota</taxon>
        <taxon>Pucciniomycotina</taxon>
        <taxon>Microbotryomycetes</taxon>
        <taxon>Sporidiobolales</taxon>
        <taxon>Sporidiobolaceae</taxon>
        <taxon>Rhodotorula</taxon>
    </lineage>
</organism>
<evidence type="ECO:0000313" key="3">
    <source>
        <dbReference type="Proteomes" id="UP000321518"/>
    </source>
</evidence>
<reference evidence="2 3" key="1">
    <citation type="submission" date="2019-07" db="EMBL/GenBank/DDBJ databases">
        <title>Rhodotorula toruloides NBRC10032 genome sequencing.</title>
        <authorList>
            <person name="Shida Y."/>
            <person name="Takaku H."/>
            <person name="Ogasawara W."/>
            <person name="Mori K."/>
        </authorList>
    </citation>
    <scope>NUCLEOTIDE SEQUENCE [LARGE SCALE GENOMIC DNA]</scope>
    <source>
        <strain evidence="2 3">NBRC10032</strain>
    </source>
</reference>
<proteinExistence type="predicted"/>
<gene>
    <name evidence="2" type="ORF">Rt10032_c06g2758</name>
</gene>
<dbReference type="Proteomes" id="UP000321518">
    <property type="component" value="Unassembled WGS sequence"/>
</dbReference>
<dbReference type="EMBL" id="BJWK01000006">
    <property type="protein sequence ID" value="GEM08741.1"/>
    <property type="molecule type" value="Genomic_DNA"/>
</dbReference>
<name>A0A511KEE1_RHOTO</name>